<dbReference type="EMBL" id="JAUHHV010000010">
    <property type="protein sequence ID" value="KAK1410095.1"/>
    <property type="molecule type" value="Genomic_DNA"/>
</dbReference>
<sequence>MRCAKGLARRLGCYMLRKTQVFDGLSAAQGFLSAAQRPLRGAWVGFFFLHLAMALWTPHEDETLTICWYLVRSDATRNDPNMSEFWNDVVRMYNSRMGPAAVTRDTQQCSRRWRNICQRTLQFEGYYRRALRSSRGLNRTREEIIDAALSQFEERNGQPFTSIGAWTIISTSERYRLLP</sequence>
<dbReference type="Proteomes" id="UP001229421">
    <property type="component" value="Unassembled WGS sequence"/>
</dbReference>
<gene>
    <name evidence="1" type="ORF">QVD17_36628</name>
</gene>
<name>A0AAD8JYX7_TARER</name>
<protein>
    <recommendedName>
        <fullName evidence="3">Myb-like domain-containing protein</fullName>
    </recommendedName>
</protein>
<evidence type="ECO:0008006" key="3">
    <source>
        <dbReference type="Google" id="ProtNLM"/>
    </source>
</evidence>
<dbReference type="PANTHER" id="PTHR45023">
    <property type="match status" value="1"/>
</dbReference>
<dbReference type="AlphaFoldDB" id="A0AAD8JYX7"/>
<keyword evidence="2" id="KW-1185">Reference proteome</keyword>
<comment type="caution">
    <text evidence="1">The sequence shown here is derived from an EMBL/GenBank/DDBJ whole genome shotgun (WGS) entry which is preliminary data.</text>
</comment>
<accession>A0AAD8JYX7</accession>
<proteinExistence type="predicted"/>
<reference evidence="1" key="1">
    <citation type="journal article" date="2023" name="bioRxiv">
        <title>Improved chromosome-level genome assembly for marigold (Tagetes erecta).</title>
        <authorList>
            <person name="Jiang F."/>
            <person name="Yuan L."/>
            <person name="Wang S."/>
            <person name="Wang H."/>
            <person name="Xu D."/>
            <person name="Wang A."/>
            <person name="Fan W."/>
        </authorList>
    </citation>
    <scope>NUCLEOTIDE SEQUENCE</scope>
    <source>
        <strain evidence="1">WSJ</strain>
        <tissue evidence="1">Leaf</tissue>
    </source>
</reference>
<evidence type="ECO:0000313" key="2">
    <source>
        <dbReference type="Proteomes" id="UP001229421"/>
    </source>
</evidence>
<organism evidence="1 2">
    <name type="scientific">Tagetes erecta</name>
    <name type="common">African marigold</name>
    <dbReference type="NCBI Taxonomy" id="13708"/>
    <lineage>
        <taxon>Eukaryota</taxon>
        <taxon>Viridiplantae</taxon>
        <taxon>Streptophyta</taxon>
        <taxon>Embryophyta</taxon>
        <taxon>Tracheophyta</taxon>
        <taxon>Spermatophyta</taxon>
        <taxon>Magnoliopsida</taxon>
        <taxon>eudicotyledons</taxon>
        <taxon>Gunneridae</taxon>
        <taxon>Pentapetalae</taxon>
        <taxon>asterids</taxon>
        <taxon>campanulids</taxon>
        <taxon>Asterales</taxon>
        <taxon>Asteraceae</taxon>
        <taxon>Asteroideae</taxon>
        <taxon>Heliantheae alliance</taxon>
        <taxon>Tageteae</taxon>
        <taxon>Tagetes</taxon>
    </lineage>
</organism>
<evidence type="ECO:0000313" key="1">
    <source>
        <dbReference type="EMBL" id="KAK1410095.1"/>
    </source>
</evidence>
<dbReference type="PANTHER" id="PTHR45023:SF4">
    <property type="entry name" value="GLYCINE-RICH PROTEIN-RELATED"/>
    <property type="match status" value="1"/>
</dbReference>